<evidence type="ECO:0000256" key="21">
    <source>
        <dbReference type="ARBA" id="ARBA00023163"/>
    </source>
</evidence>
<dbReference type="GO" id="GO:0003677">
    <property type="term" value="F:DNA binding"/>
    <property type="evidence" value="ECO:0007669"/>
    <property type="project" value="UniProtKB-KW"/>
</dbReference>
<dbReference type="Pfam" id="PF02892">
    <property type="entry name" value="zf-BED"/>
    <property type="match status" value="1"/>
</dbReference>
<feature type="domain" description="BRCT" evidence="33">
    <location>
        <begin position="391"/>
        <end position="465"/>
    </location>
</feature>
<evidence type="ECO:0000256" key="11">
    <source>
        <dbReference type="ARBA" id="ARBA00022695"/>
    </source>
</evidence>
<dbReference type="PANTHER" id="PTHR10459:SF112">
    <property type="entry name" value="POLY [ADP-RIBOSE] POLYMERASE 1"/>
    <property type="match status" value="1"/>
</dbReference>
<evidence type="ECO:0000256" key="25">
    <source>
        <dbReference type="ARBA" id="ARBA00024347"/>
    </source>
</evidence>
<evidence type="ECO:0000256" key="31">
    <source>
        <dbReference type="RuleBase" id="RU362114"/>
    </source>
</evidence>
<dbReference type="InterPro" id="IPR036420">
    <property type="entry name" value="BRCT_dom_sf"/>
</dbReference>
<dbReference type="SUPFAM" id="SSF47587">
    <property type="entry name" value="Domain of poly(ADP-ribose) polymerase"/>
    <property type="match status" value="1"/>
</dbReference>
<dbReference type="EC" id="2.4.2.-" evidence="31"/>
<keyword evidence="9 31" id="KW-0328">Glycosyltransferase</keyword>
<evidence type="ECO:0000259" key="34">
    <source>
        <dbReference type="PROSITE" id="PS50808"/>
    </source>
</evidence>
<organism evidence="38 39">
    <name type="scientific">Spodoptera exigua</name>
    <name type="common">Beet armyworm</name>
    <name type="synonym">Noctua fulgens</name>
    <dbReference type="NCBI Taxonomy" id="7107"/>
    <lineage>
        <taxon>Eukaryota</taxon>
        <taxon>Metazoa</taxon>
        <taxon>Ecdysozoa</taxon>
        <taxon>Arthropoda</taxon>
        <taxon>Hexapoda</taxon>
        <taxon>Insecta</taxon>
        <taxon>Pterygota</taxon>
        <taxon>Neoptera</taxon>
        <taxon>Endopterygota</taxon>
        <taxon>Lepidoptera</taxon>
        <taxon>Glossata</taxon>
        <taxon>Ditrysia</taxon>
        <taxon>Noctuoidea</taxon>
        <taxon>Noctuidae</taxon>
        <taxon>Amphipyrinae</taxon>
        <taxon>Spodoptera</taxon>
    </lineage>
</organism>
<reference evidence="38" key="1">
    <citation type="submission" date="2020-08" db="EMBL/GenBank/DDBJ databases">
        <title>Spodoptera exigua strain:BAW_Kor-Di-RS1 Genome sequencing and assembly.</title>
        <authorList>
            <person name="Kim J."/>
            <person name="Nam H.Y."/>
            <person name="Kwon M."/>
            <person name="Choi J.H."/>
            <person name="Cho S.R."/>
            <person name="Kim G.-H."/>
        </authorList>
    </citation>
    <scope>NUCLEOTIDE SEQUENCE</scope>
    <source>
        <strain evidence="38">BAW_Kor-Di-RS1</strain>
        <tissue evidence="38">Whole-body</tissue>
    </source>
</reference>
<evidence type="ECO:0000256" key="5">
    <source>
        <dbReference type="ARBA" id="ARBA00022490"/>
    </source>
</evidence>
<gene>
    <name evidence="38" type="ORF">HW555_009441</name>
</gene>
<evidence type="ECO:0000256" key="10">
    <source>
        <dbReference type="ARBA" id="ARBA00022679"/>
    </source>
</evidence>
<dbReference type="GO" id="GO:1990404">
    <property type="term" value="F:NAD+-protein mono-ADP-ribosyltransferase activity"/>
    <property type="evidence" value="ECO:0007669"/>
    <property type="project" value="TreeGrafter"/>
</dbReference>
<evidence type="ECO:0000256" key="7">
    <source>
        <dbReference type="ARBA" id="ARBA00022533"/>
    </source>
</evidence>
<name>A0A835GB79_SPOEX</name>
<evidence type="ECO:0000256" key="16">
    <source>
        <dbReference type="ARBA" id="ARBA00022833"/>
    </source>
</evidence>
<dbReference type="SUPFAM" id="SSF57667">
    <property type="entry name" value="beta-beta-alpha zinc fingers"/>
    <property type="match status" value="1"/>
</dbReference>
<feature type="domain" description="PARP-type" evidence="32">
    <location>
        <begin position="149"/>
        <end position="235"/>
    </location>
</feature>
<evidence type="ECO:0000256" key="24">
    <source>
        <dbReference type="ARBA" id="ARBA00024164"/>
    </source>
</evidence>
<accession>A0A835GB79</accession>
<evidence type="ECO:0000259" key="33">
    <source>
        <dbReference type="PROSITE" id="PS50172"/>
    </source>
</evidence>
<evidence type="ECO:0000256" key="2">
    <source>
        <dbReference type="ARBA" id="ARBA00004514"/>
    </source>
</evidence>
<evidence type="ECO:0000256" key="26">
    <source>
        <dbReference type="ARBA" id="ARBA00033987"/>
    </source>
</evidence>
<evidence type="ECO:0000313" key="39">
    <source>
        <dbReference type="Proteomes" id="UP000648187"/>
    </source>
</evidence>
<dbReference type="GO" id="GO:0005730">
    <property type="term" value="C:nucleolus"/>
    <property type="evidence" value="ECO:0007669"/>
    <property type="project" value="TreeGrafter"/>
</dbReference>
<dbReference type="CDD" id="cd08001">
    <property type="entry name" value="WGR_PARP1_like"/>
    <property type="match status" value="1"/>
</dbReference>
<evidence type="ECO:0000256" key="6">
    <source>
        <dbReference type="ARBA" id="ARBA00022499"/>
    </source>
</evidence>
<dbReference type="Gene3D" id="1.10.20.130">
    <property type="match status" value="1"/>
</dbReference>
<dbReference type="InterPro" id="IPR001357">
    <property type="entry name" value="BRCT_dom"/>
</dbReference>
<dbReference type="InterPro" id="IPR049296">
    <property type="entry name" value="PARP1-like_PADR1_N"/>
</dbReference>
<dbReference type="SMART" id="SM01336">
    <property type="entry name" value="zf-PARP"/>
    <property type="match status" value="2"/>
</dbReference>
<keyword evidence="18" id="KW-0805">Transcription regulation</keyword>
<dbReference type="InterPro" id="IPR036930">
    <property type="entry name" value="WGR_dom_sf"/>
</dbReference>
<dbReference type="InterPro" id="IPR050800">
    <property type="entry name" value="ARTD/PARP"/>
</dbReference>
<evidence type="ECO:0000256" key="9">
    <source>
        <dbReference type="ARBA" id="ARBA00022676"/>
    </source>
</evidence>
<keyword evidence="16" id="KW-0862">Zinc</keyword>
<protein>
    <recommendedName>
        <fullName evidence="31">Poly [ADP-ribose] polymerase</fullName>
        <shortName evidence="31">PARP</shortName>
        <ecNumber evidence="31">2.4.2.-</ecNumber>
    </recommendedName>
</protein>
<evidence type="ECO:0000256" key="1">
    <source>
        <dbReference type="ARBA" id="ARBA00004286"/>
    </source>
</evidence>
<dbReference type="PROSITE" id="PS51977">
    <property type="entry name" value="WGR"/>
    <property type="match status" value="1"/>
</dbReference>
<dbReference type="GO" id="GO:0016779">
    <property type="term" value="F:nucleotidyltransferase activity"/>
    <property type="evidence" value="ECO:0007669"/>
    <property type="project" value="UniProtKB-KW"/>
</dbReference>
<evidence type="ECO:0000256" key="3">
    <source>
        <dbReference type="ARBA" id="ARBA00004604"/>
    </source>
</evidence>
<evidence type="ECO:0000259" key="36">
    <source>
        <dbReference type="PROSITE" id="PS51060"/>
    </source>
</evidence>
<dbReference type="CDD" id="cd01437">
    <property type="entry name" value="parp_like"/>
    <property type="match status" value="1"/>
</dbReference>
<evidence type="ECO:0000256" key="30">
    <source>
        <dbReference type="PROSITE-ProRule" id="PRU00027"/>
    </source>
</evidence>
<dbReference type="InterPro" id="IPR008906">
    <property type="entry name" value="HATC_C_dom"/>
</dbReference>
<keyword evidence="17" id="KW-0391">Immunity</keyword>
<dbReference type="Proteomes" id="UP000648187">
    <property type="component" value="Unassembled WGS sequence"/>
</dbReference>
<dbReference type="InterPro" id="IPR036616">
    <property type="entry name" value="Poly(ADP-ribose)pol_reg_dom_sf"/>
</dbReference>
<keyword evidence="11" id="KW-0548">Nucleotidyltransferase</keyword>
<dbReference type="GO" id="GO:0006302">
    <property type="term" value="P:double-strand break repair"/>
    <property type="evidence" value="ECO:0007669"/>
    <property type="project" value="TreeGrafter"/>
</dbReference>
<feature type="domain" description="BED-type" evidence="34">
    <location>
        <begin position="877"/>
        <end position="928"/>
    </location>
</feature>
<dbReference type="SMART" id="SM00773">
    <property type="entry name" value="WGR"/>
    <property type="match status" value="1"/>
</dbReference>
<dbReference type="Pfam" id="PF08063">
    <property type="entry name" value="Zn_ribbon_PADR1"/>
    <property type="match status" value="1"/>
</dbReference>
<evidence type="ECO:0000259" key="37">
    <source>
        <dbReference type="PROSITE" id="PS51977"/>
    </source>
</evidence>
<keyword evidence="6" id="KW-1017">Isopeptide bond</keyword>
<dbReference type="PROSITE" id="PS52007">
    <property type="entry name" value="PADR1"/>
    <property type="match status" value="1"/>
</dbReference>
<evidence type="ECO:0000256" key="19">
    <source>
        <dbReference type="ARBA" id="ARBA00023027"/>
    </source>
</evidence>
<keyword evidence="10 31" id="KW-0808">Transferase</keyword>
<dbReference type="GO" id="GO:0070212">
    <property type="term" value="P:protein poly-ADP-ribosylation"/>
    <property type="evidence" value="ECO:0007669"/>
    <property type="project" value="TreeGrafter"/>
</dbReference>
<sequence>MKLGLKESLLFLKRRDSVKDGITHPTNIMTDRDLSYIVEYAKSGRSGCKACNATIDQNAVRIAVLVQSSHFDGKEKRWHHENCFFKSNQPASTAEIGNFCNLKIDDQMRIKSKIEKSTGMVVPVVKPSNPQKRPTDPEAVSNAQALKKYNIQCCKSNKISCTHCGIKICKDEIRISKKVKKNNQKKPDLLSYHVNCFVKLRNELHFYAGGDSIPGFKTLKKKHKEMVLAEIKPLNDDEIPIKKIKKETSEEDHKKIVQQNELFHKYRKALSELSKQDMEKLLEANSQKLPHRSGPNERLDRLAECMAFGKLEPCEECKQGQLVLLTNKYKCTGNLTEWTKCSYVTQNPKRSPMVIPDEFAKTPIFENFTPCTDVRLFETALEPHATTATPVEIPPLKDLQFFFYGDFDNKEQIHKRILKLGGVVITKLVDTTAAVISTKANVEKMLYKMQEIRSKDIQVIEETFFDVIEKAGSCTVAQSLELIKENNIADWGSDPAARVSTKVSGENSSIMKILVRIKLKHPLSCPPGGSSVDPACKLNLSKVHVYVDSNNTKYTVVLSLTDIVAQKNSYYKLQVLEADDKQKYWLFTSWGRIGTPCGDFRTVPYESQEAAVEKFEYLFQEKTQNEWSKRGQFKKFPGKYYPLEMDHVTDFASNETLVVSDKCALDKTIQNLIITLFDVTTMNKTLTEFELDTGKMPLGKISKNQIIAGYNILTEVQALIDSGSTDKNKFIDATNRFFTLIPHNFGANNPPLLDNAEIIRSKTALLDNLLEIELAYSLFKKLIREGEDDRYTPFKKLHNRRLLWHGSRTTNFVGILSQGLRIAPPEAPVTGYMFGKGVYFADMVTKSANYCRKSFFDTVGFLLLCEVALGNIMSGDRKSSKAWQFFTDLNNNKAKCNFCQKEFSYKGGGAYNLIRHTKSKHPHVFVAIRECPLLESTASATEIQHPSTTTVSIARELNTLTASTSTASAACMPEKPDSLPATTAIFKAPATNTKLTQYFCKPLSAKKTDQLNKMLVKVFTKNYLAFHLVESPEFKDFMKELNPAYQLPSRKTLSNALLTNVILISNALKKNCVKFLSSSHPDCVLRMAQVLLNEISTRFSGIEDNNIFAESTILDPRFKKYGFENKYACDRACSNLKAMAGRIEVNSGQTGFEEPASSSPPPHKRKRSIWDEFDEQVEIIMKNTNPTAGGIIEVDKYLEEPLLPRSQDPAKWWFSKKDAYPRLYKLFLRRLCIVATSVPSERTFSKAGQVLTERRNRLSGNKVKLTAVFDYRHKVIRADRSPLPQGMHSRFGEGATMPNPCHNRVLDDGTIVPLGKPIRIKPDARDTLYYNEFIVYNEAQIKVHYLLQVKFNYLEKPITN</sequence>
<dbReference type="Pfam" id="PF05406">
    <property type="entry name" value="WGR"/>
    <property type="match status" value="1"/>
</dbReference>
<feature type="domain" description="WGR" evidence="37">
    <location>
        <begin position="542"/>
        <end position="640"/>
    </location>
</feature>
<evidence type="ECO:0000256" key="15">
    <source>
        <dbReference type="ARBA" id="ARBA00022771"/>
    </source>
</evidence>
<keyword evidence="12" id="KW-0479">Metal-binding</keyword>
<keyword evidence="21" id="KW-0804">Transcription</keyword>
<keyword evidence="19 31" id="KW-0520">NAD</keyword>
<comment type="catalytic activity">
    <reaction evidence="27">
        <text>L-histidyl-[protein] + NAD(+) = N(tele)-(ADP-D-ribosyl)-L-histidyl-[protein] + nicotinamide + H(+)</text>
        <dbReference type="Rhea" id="RHEA:72071"/>
        <dbReference type="Rhea" id="RHEA-COMP:9745"/>
        <dbReference type="Rhea" id="RHEA-COMP:18085"/>
        <dbReference type="ChEBI" id="CHEBI:15378"/>
        <dbReference type="ChEBI" id="CHEBI:17154"/>
        <dbReference type="ChEBI" id="CHEBI:29979"/>
        <dbReference type="ChEBI" id="CHEBI:57540"/>
        <dbReference type="ChEBI" id="CHEBI:191398"/>
    </reaction>
    <physiologicalReaction direction="left-to-right" evidence="27">
        <dbReference type="Rhea" id="RHEA:72072"/>
    </physiologicalReaction>
</comment>
<comment type="catalytic activity">
    <reaction evidence="28">
        <text>L-tyrosyl-[protein] + NAD(+) = O-(ADP-D-ribosyl)-L-tyrosyl-[protein] + nicotinamide + H(+)</text>
        <dbReference type="Rhea" id="RHEA:58236"/>
        <dbReference type="Rhea" id="RHEA-COMP:10136"/>
        <dbReference type="Rhea" id="RHEA-COMP:15092"/>
        <dbReference type="ChEBI" id="CHEBI:15378"/>
        <dbReference type="ChEBI" id="CHEBI:17154"/>
        <dbReference type="ChEBI" id="CHEBI:46858"/>
        <dbReference type="ChEBI" id="CHEBI:57540"/>
        <dbReference type="ChEBI" id="CHEBI:142557"/>
    </reaction>
    <physiologicalReaction direction="left-to-right" evidence="28">
        <dbReference type="Rhea" id="RHEA:58237"/>
    </physiologicalReaction>
</comment>
<dbReference type="InterPro" id="IPR012337">
    <property type="entry name" value="RNaseH-like_sf"/>
</dbReference>
<comment type="catalytic activity">
    <reaction evidence="24">
        <text>L-aspartyl-[protein] + NAD(+) = 4-O-(ADP-D-ribosyl)-L-aspartyl-[protein] + nicotinamide</text>
        <dbReference type="Rhea" id="RHEA:54424"/>
        <dbReference type="Rhea" id="RHEA-COMP:9867"/>
        <dbReference type="Rhea" id="RHEA-COMP:13832"/>
        <dbReference type="ChEBI" id="CHEBI:17154"/>
        <dbReference type="ChEBI" id="CHEBI:29961"/>
        <dbReference type="ChEBI" id="CHEBI:57540"/>
        <dbReference type="ChEBI" id="CHEBI:138102"/>
    </reaction>
    <physiologicalReaction direction="left-to-right" evidence="24">
        <dbReference type="Rhea" id="RHEA:54425"/>
    </physiologicalReaction>
</comment>
<dbReference type="GO" id="GO:0003950">
    <property type="term" value="F:NAD+ poly-ADP-ribosyltransferase activity"/>
    <property type="evidence" value="ECO:0007669"/>
    <property type="project" value="UniProtKB-UniRule"/>
</dbReference>
<dbReference type="Pfam" id="PF00645">
    <property type="entry name" value="zf-PARP"/>
    <property type="match status" value="1"/>
</dbReference>
<evidence type="ECO:0000313" key="38">
    <source>
        <dbReference type="EMBL" id="KAF9411906.1"/>
    </source>
</evidence>
<dbReference type="InterPro" id="IPR008893">
    <property type="entry name" value="WGR_domain"/>
</dbReference>
<dbReference type="Gene3D" id="3.90.228.10">
    <property type="match status" value="2"/>
</dbReference>
<dbReference type="Pfam" id="PF05699">
    <property type="entry name" value="Dimer_Tnp_hAT"/>
    <property type="match status" value="1"/>
</dbReference>
<dbReference type="Gene3D" id="2.20.25.630">
    <property type="match status" value="1"/>
</dbReference>
<dbReference type="SMART" id="SM00614">
    <property type="entry name" value="ZnF_BED"/>
    <property type="match status" value="1"/>
</dbReference>
<dbReference type="Pfam" id="PF21728">
    <property type="entry name" value="PADR1_N"/>
    <property type="match status" value="1"/>
</dbReference>
<dbReference type="InterPro" id="IPR012317">
    <property type="entry name" value="Poly(ADP-ribose)pol_cat_dom"/>
</dbReference>
<dbReference type="PROSITE" id="PS50808">
    <property type="entry name" value="ZF_BED"/>
    <property type="match status" value="1"/>
</dbReference>
<dbReference type="SUPFAM" id="SSF52113">
    <property type="entry name" value="BRCT domain"/>
    <property type="match status" value="1"/>
</dbReference>
<evidence type="ECO:0000256" key="22">
    <source>
        <dbReference type="ARBA" id="ARBA00023242"/>
    </source>
</evidence>
<keyword evidence="39" id="KW-1185">Reference proteome</keyword>
<feature type="domain" description="PARP catalytic" evidence="35">
    <location>
        <begin position="739"/>
        <end position="937"/>
    </location>
</feature>
<evidence type="ECO:0000259" key="35">
    <source>
        <dbReference type="PROSITE" id="PS51059"/>
    </source>
</evidence>
<dbReference type="GO" id="GO:0008270">
    <property type="term" value="F:zinc ion binding"/>
    <property type="evidence" value="ECO:0007669"/>
    <property type="project" value="UniProtKB-KW"/>
</dbReference>
<keyword evidence="14" id="KW-0013">ADP-ribosylation</keyword>
<comment type="catalytic activity">
    <reaction evidence="29">
        <text>L-seryl-[protein] + NAD(+) = O-(ADP-D-ribosyl)-L-seryl-[protein] + nicotinamide + H(+)</text>
        <dbReference type="Rhea" id="RHEA:58232"/>
        <dbReference type="Rhea" id="RHEA-COMP:9863"/>
        <dbReference type="Rhea" id="RHEA-COMP:15091"/>
        <dbReference type="ChEBI" id="CHEBI:15378"/>
        <dbReference type="ChEBI" id="CHEBI:17154"/>
        <dbReference type="ChEBI" id="CHEBI:29999"/>
        <dbReference type="ChEBI" id="CHEBI:57540"/>
        <dbReference type="ChEBI" id="CHEBI:142556"/>
    </reaction>
    <physiologicalReaction direction="left-to-right" evidence="29">
        <dbReference type="Rhea" id="RHEA:58233"/>
    </physiologicalReaction>
</comment>
<dbReference type="GO" id="GO:0046983">
    <property type="term" value="F:protein dimerization activity"/>
    <property type="evidence" value="ECO:0007669"/>
    <property type="project" value="InterPro"/>
</dbReference>
<dbReference type="PROSITE" id="PS50064">
    <property type="entry name" value="ZF_PARP_2"/>
    <property type="match status" value="2"/>
</dbReference>
<keyword evidence="7" id="KW-0021">Allosteric enzyme</keyword>
<dbReference type="PROSITE" id="PS51060">
    <property type="entry name" value="PARP_ALPHA_HD"/>
    <property type="match status" value="1"/>
</dbReference>
<keyword evidence="15 30" id="KW-0863">Zinc-finger</keyword>
<dbReference type="Gene3D" id="3.40.50.10190">
    <property type="entry name" value="BRCT domain"/>
    <property type="match status" value="1"/>
</dbReference>
<evidence type="ECO:0000256" key="29">
    <source>
        <dbReference type="ARBA" id="ARBA00048575"/>
    </source>
</evidence>
<keyword evidence="20" id="KW-0238">DNA-binding</keyword>
<dbReference type="Pfam" id="PF00644">
    <property type="entry name" value="PARP"/>
    <property type="match status" value="2"/>
</dbReference>
<evidence type="ECO:0000256" key="17">
    <source>
        <dbReference type="ARBA" id="ARBA00022859"/>
    </source>
</evidence>
<evidence type="ECO:0000256" key="4">
    <source>
        <dbReference type="ARBA" id="ARBA00022454"/>
    </source>
</evidence>
<dbReference type="InterPro" id="IPR038650">
    <property type="entry name" value="PADR1_C_dom_sf"/>
</dbReference>
<proteinExistence type="inferred from homology"/>
<dbReference type="InterPro" id="IPR036957">
    <property type="entry name" value="Znf_PARP_sf"/>
</dbReference>
<dbReference type="InterPro" id="IPR003656">
    <property type="entry name" value="Znf_BED"/>
</dbReference>
<dbReference type="SMART" id="SM01335">
    <property type="entry name" value="PADR1"/>
    <property type="match status" value="1"/>
</dbReference>
<dbReference type="EMBL" id="JACKWZ010000209">
    <property type="protein sequence ID" value="KAF9411906.1"/>
    <property type="molecule type" value="Genomic_DNA"/>
</dbReference>
<evidence type="ECO:0000256" key="12">
    <source>
        <dbReference type="ARBA" id="ARBA00022723"/>
    </source>
</evidence>
<feature type="domain" description="PARP-type" evidence="32">
    <location>
        <begin position="36"/>
        <end position="118"/>
    </location>
</feature>
<evidence type="ECO:0000259" key="32">
    <source>
        <dbReference type="PROSITE" id="PS50064"/>
    </source>
</evidence>
<keyword evidence="22" id="KW-0539">Nucleus</keyword>
<feature type="domain" description="PARP alpha-helical" evidence="36">
    <location>
        <begin position="662"/>
        <end position="780"/>
    </location>
</feature>
<dbReference type="SUPFAM" id="SSF142921">
    <property type="entry name" value="WGR domain-like"/>
    <property type="match status" value="1"/>
</dbReference>
<dbReference type="PROSITE" id="PS51059">
    <property type="entry name" value="PARP_CATALYTIC"/>
    <property type="match status" value="1"/>
</dbReference>
<dbReference type="InterPro" id="IPR012982">
    <property type="entry name" value="PARP1-like_PADR1_Zn_ribbon"/>
</dbReference>
<dbReference type="PROSITE" id="PS50172">
    <property type="entry name" value="BRCT"/>
    <property type="match status" value="1"/>
</dbReference>
<dbReference type="PANTHER" id="PTHR10459">
    <property type="entry name" value="DNA LIGASE"/>
    <property type="match status" value="1"/>
</dbReference>
<comment type="caution">
    <text evidence="38">The sequence shown here is derived from an EMBL/GenBank/DDBJ whole genome shotgun (WGS) entry which is preliminary data.</text>
</comment>
<evidence type="ECO:0000256" key="28">
    <source>
        <dbReference type="ARBA" id="ARBA00048339"/>
    </source>
</evidence>
<evidence type="ECO:0000256" key="23">
    <source>
        <dbReference type="ARBA" id="ARBA00024159"/>
    </source>
</evidence>
<evidence type="ECO:0000256" key="18">
    <source>
        <dbReference type="ARBA" id="ARBA00023015"/>
    </source>
</evidence>
<dbReference type="Gene3D" id="3.30.1740.10">
    <property type="entry name" value="Zinc finger, PARP-type"/>
    <property type="match status" value="2"/>
</dbReference>
<evidence type="ECO:0000256" key="27">
    <source>
        <dbReference type="ARBA" id="ARBA00048241"/>
    </source>
</evidence>
<evidence type="ECO:0000256" key="14">
    <source>
        <dbReference type="ARBA" id="ARBA00022765"/>
    </source>
</evidence>
<keyword evidence="4" id="KW-0158">Chromosome</keyword>
<dbReference type="SUPFAM" id="SSF57716">
    <property type="entry name" value="Glucocorticoid receptor-like (DNA-binding domain)"/>
    <property type="match status" value="2"/>
</dbReference>
<dbReference type="FunFam" id="1.20.142.10:FF:000001">
    <property type="entry name" value="Poly [ADP-ribose] polymerase"/>
    <property type="match status" value="1"/>
</dbReference>
<evidence type="ECO:0000256" key="20">
    <source>
        <dbReference type="ARBA" id="ARBA00023125"/>
    </source>
</evidence>
<dbReference type="Gene3D" id="1.20.142.10">
    <property type="entry name" value="Poly(ADP-ribose) polymerase, regulatory domain"/>
    <property type="match status" value="1"/>
</dbReference>
<comment type="catalytic activity">
    <reaction evidence="23">
        <text>L-glutamyl-[protein] + NAD(+) = 5-O-(ADP-D-ribosyl)-L-glutamyl-[protein] + nicotinamide</text>
        <dbReference type="Rhea" id="RHEA:58224"/>
        <dbReference type="Rhea" id="RHEA-COMP:10208"/>
        <dbReference type="Rhea" id="RHEA-COMP:15089"/>
        <dbReference type="ChEBI" id="CHEBI:17154"/>
        <dbReference type="ChEBI" id="CHEBI:29973"/>
        <dbReference type="ChEBI" id="CHEBI:57540"/>
        <dbReference type="ChEBI" id="CHEBI:142540"/>
    </reaction>
    <physiologicalReaction direction="left-to-right" evidence="23">
        <dbReference type="Rhea" id="RHEA:58225"/>
    </physiologicalReaction>
</comment>
<dbReference type="SUPFAM" id="SSF53098">
    <property type="entry name" value="Ribonuclease H-like"/>
    <property type="match status" value="1"/>
</dbReference>
<comment type="catalytic activity">
    <reaction evidence="26">
        <text>NAD(+) + (ADP-D-ribosyl)n-acceptor = nicotinamide + (ADP-D-ribosyl)n+1-acceptor + H(+).</text>
        <dbReference type="EC" id="2.4.2.30"/>
    </reaction>
</comment>
<evidence type="ECO:0000256" key="8">
    <source>
        <dbReference type="ARBA" id="ARBA00022588"/>
    </source>
</evidence>
<keyword evidence="13" id="KW-0677">Repeat</keyword>
<comment type="similarity">
    <text evidence="25">Belongs to the ARTD/PARP family.</text>
</comment>
<dbReference type="SUPFAM" id="SSF56399">
    <property type="entry name" value="ADP-ribosylation"/>
    <property type="match status" value="2"/>
</dbReference>
<keyword evidence="8" id="KW-0399">Innate immunity</keyword>
<dbReference type="InterPro" id="IPR036236">
    <property type="entry name" value="Znf_C2H2_sf"/>
</dbReference>
<dbReference type="SMART" id="SM00292">
    <property type="entry name" value="BRCT"/>
    <property type="match status" value="1"/>
</dbReference>
<keyword evidence="5" id="KW-0963">Cytoplasm</keyword>
<dbReference type="InterPro" id="IPR001510">
    <property type="entry name" value="Znf_PARP"/>
</dbReference>
<evidence type="ECO:0000256" key="13">
    <source>
        <dbReference type="ARBA" id="ARBA00022737"/>
    </source>
</evidence>
<dbReference type="InterPro" id="IPR004102">
    <property type="entry name" value="Poly(ADP-ribose)pol_reg_dom"/>
</dbReference>
<comment type="subcellular location">
    <subcellularLocation>
        <location evidence="1">Chromosome</location>
    </subcellularLocation>
    <subcellularLocation>
        <location evidence="2">Cytoplasm</location>
        <location evidence="2">Cytosol</location>
    </subcellularLocation>
    <subcellularLocation>
        <location evidence="3">Nucleus</location>
        <location evidence="3">Nucleolus</location>
    </subcellularLocation>
</comment>